<dbReference type="EMBL" id="CAJRAU010000002">
    <property type="protein sequence ID" value="CAG5068703.1"/>
    <property type="molecule type" value="Genomic_DNA"/>
</dbReference>
<organism evidence="1 2">
    <name type="scientific">Dyadobacter linearis</name>
    <dbReference type="NCBI Taxonomy" id="2823330"/>
    <lineage>
        <taxon>Bacteria</taxon>
        <taxon>Pseudomonadati</taxon>
        <taxon>Bacteroidota</taxon>
        <taxon>Cytophagia</taxon>
        <taxon>Cytophagales</taxon>
        <taxon>Spirosomataceae</taxon>
        <taxon>Dyadobacter</taxon>
    </lineage>
</organism>
<evidence type="ECO:0008006" key="3">
    <source>
        <dbReference type="Google" id="ProtNLM"/>
    </source>
</evidence>
<protein>
    <recommendedName>
        <fullName evidence="3">DUF3822 family protein</fullName>
    </recommendedName>
</protein>
<proteinExistence type="predicted"/>
<keyword evidence="2" id="KW-1185">Reference proteome</keyword>
<dbReference type="Pfam" id="PF12864">
    <property type="entry name" value="DUF3822"/>
    <property type="match status" value="1"/>
</dbReference>
<evidence type="ECO:0000313" key="1">
    <source>
        <dbReference type="EMBL" id="CAG5068703.1"/>
    </source>
</evidence>
<evidence type="ECO:0000313" key="2">
    <source>
        <dbReference type="Proteomes" id="UP000679725"/>
    </source>
</evidence>
<dbReference type="Gene3D" id="3.30.420.260">
    <property type="match status" value="1"/>
</dbReference>
<dbReference type="InterPro" id="IPR024213">
    <property type="entry name" value="DUF3822"/>
</dbReference>
<gene>
    <name evidence="1" type="ORF">DYBT9623_01435</name>
</gene>
<accession>A0ABM8UML1</accession>
<sequence length="266" mass="30622">MGEQNIRFCIVREENMEVIWLEDYALEQTLSQEEVFEKLKRMFTGHLLWSSEAWKAVRVSVNSNLFSLVPNVLFDAEKVGEYLSFSSGNQVTAQDIALYHDLPLVHAKNVFSIPRHWHEWIINHFRSASVSFYHSTSPIIIGALVSHVEHQEVRVASLCFEKDMFTLVVSESQQLILCNRFKFKEVQEMAYILLFTLGQLGYEPEQMKVVCYGDVSVSAPVFEELSHYFPSLEIGSRPTTLKYSSQCAEVPGHRYFGLFNTYLVSS</sequence>
<name>A0ABM8UML1_9BACT</name>
<dbReference type="Gene3D" id="3.30.420.250">
    <property type="match status" value="1"/>
</dbReference>
<dbReference type="Proteomes" id="UP000679725">
    <property type="component" value="Unassembled WGS sequence"/>
</dbReference>
<reference evidence="1 2" key="1">
    <citation type="submission" date="2021-04" db="EMBL/GenBank/DDBJ databases">
        <authorList>
            <person name="Rodrigo-Torres L."/>
            <person name="Arahal R. D."/>
            <person name="Lucena T."/>
        </authorList>
    </citation>
    <scope>NUCLEOTIDE SEQUENCE [LARGE SCALE GENOMIC DNA]</scope>
    <source>
        <strain evidence="1 2">CECT 9623</strain>
    </source>
</reference>
<comment type="caution">
    <text evidence="1">The sequence shown here is derived from an EMBL/GenBank/DDBJ whole genome shotgun (WGS) entry which is preliminary data.</text>
</comment>
<dbReference type="CDD" id="cd24013">
    <property type="entry name" value="ASKHA_ATPase_BT3980-like"/>
    <property type="match status" value="1"/>
</dbReference>